<accession>A0A081NK14</accession>
<feature type="transmembrane region" description="Helical" evidence="6">
    <location>
        <begin position="298"/>
        <end position="324"/>
    </location>
</feature>
<keyword evidence="5 6" id="KW-0472">Membrane</keyword>
<keyword evidence="3 6" id="KW-0812">Transmembrane</keyword>
<sequence length="352" mass="38074">MQLTELQNSGRYLVVAASLVIILAGIRLGSEILSPLLFSYFLAILLNPAINALSRLHIPRVLGILVIVSVLIIVILMIVATIGSALQDFARALPGYKQQTIDIIHQISDKLAQRNINLDLKSMAEPLDTSSLFGFLTSMLTHMGSATSYVFLIFLTVIFMLAEAPLLRNKLVRSMSNPDQQLKDLERFVSSVNRYVALKTAISLLTGVLVALLLWSQGVNLYLLGGILAFALNFIPNIGSILAAIPGILITLLQLGFSEAVFVSAGYFAINMVIGNILEPRVLGKGLGLSPMVVFLSLLIWGWLLGPIGMLLSVPLTISIKILLESSPSSRRFAALLGSGRPKAEVEAEQAK</sequence>
<evidence type="ECO:0000256" key="4">
    <source>
        <dbReference type="ARBA" id="ARBA00022989"/>
    </source>
</evidence>
<dbReference type="PANTHER" id="PTHR21716:SF64">
    <property type="entry name" value="AI-2 TRANSPORT PROTEIN TQSA"/>
    <property type="match status" value="1"/>
</dbReference>
<evidence type="ECO:0000256" key="2">
    <source>
        <dbReference type="ARBA" id="ARBA00009773"/>
    </source>
</evidence>
<feature type="transmembrane region" description="Helical" evidence="6">
    <location>
        <begin position="61"/>
        <end position="86"/>
    </location>
</feature>
<proteinExistence type="inferred from homology"/>
<dbReference type="OrthoDB" id="9799225at2"/>
<dbReference type="NCBIfam" id="NF008930">
    <property type="entry name" value="PRK12287.1"/>
    <property type="match status" value="1"/>
</dbReference>
<evidence type="ECO:0000313" key="8">
    <source>
        <dbReference type="Proteomes" id="UP000028073"/>
    </source>
</evidence>
<dbReference type="AlphaFoldDB" id="A0A081NK14"/>
<evidence type="ECO:0000256" key="6">
    <source>
        <dbReference type="SAM" id="Phobius"/>
    </source>
</evidence>
<comment type="similarity">
    <text evidence="2">Belongs to the autoinducer-2 exporter (AI-2E) (TC 2.A.86) family.</text>
</comment>
<dbReference type="EMBL" id="JOKH01000001">
    <property type="protein sequence ID" value="KEQ18787.1"/>
    <property type="molecule type" value="Genomic_DNA"/>
</dbReference>
<organism evidence="7 8">
    <name type="scientific">Endozoicomonas numazuensis</name>
    <dbReference type="NCBI Taxonomy" id="1137799"/>
    <lineage>
        <taxon>Bacteria</taxon>
        <taxon>Pseudomonadati</taxon>
        <taxon>Pseudomonadota</taxon>
        <taxon>Gammaproteobacteria</taxon>
        <taxon>Oceanospirillales</taxon>
        <taxon>Endozoicomonadaceae</taxon>
        <taxon>Endozoicomonas</taxon>
    </lineage>
</organism>
<name>A0A081NK14_9GAMM</name>
<evidence type="ECO:0000256" key="1">
    <source>
        <dbReference type="ARBA" id="ARBA00004141"/>
    </source>
</evidence>
<comment type="caution">
    <text evidence="7">The sequence shown here is derived from an EMBL/GenBank/DDBJ whole genome shotgun (WGS) entry which is preliminary data.</text>
</comment>
<feature type="transmembrane region" description="Helical" evidence="6">
    <location>
        <begin position="36"/>
        <end position="54"/>
    </location>
</feature>
<evidence type="ECO:0008006" key="9">
    <source>
        <dbReference type="Google" id="ProtNLM"/>
    </source>
</evidence>
<evidence type="ECO:0000313" key="7">
    <source>
        <dbReference type="EMBL" id="KEQ18787.1"/>
    </source>
</evidence>
<feature type="transmembrane region" description="Helical" evidence="6">
    <location>
        <begin position="146"/>
        <end position="167"/>
    </location>
</feature>
<reference evidence="7 8" key="1">
    <citation type="submission" date="2014-06" db="EMBL/GenBank/DDBJ databases">
        <title>Whole Genome Sequences of Three Symbiotic Endozoicomonas Bacteria.</title>
        <authorList>
            <person name="Neave M.J."/>
            <person name="Apprill A."/>
            <person name="Voolstra C.R."/>
        </authorList>
    </citation>
    <scope>NUCLEOTIDE SEQUENCE [LARGE SCALE GENOMIC DNA]</scope>
    <source>
        <strain evidence="7 8">DSM 25634</strain>
    </source>
</reference>
<dbReference type="InterPro" id="IPR002549">
    <property type="entry name" value="AI-2E-like"/>
</dbReference>
<keyword evidence="4 6" id="KW-1133">Transmembrane helix</keyword>
<feature type="transmembrane region" description="Helical" evidence="6">
    <location>
        <begin position="196"/>
        <end position="215"/>
    </location>
</feature>
<dbReference type="RefSeq" id="WP_034832154.1">
    <property type="nucleotide sequence ID" value="NZ_JOKH01000001.1"/>
</dbReference>
<feature type="transmembrane region" description="Helical" evidence="6">
    <location>
        <begin position="260"/>
        <end position="278"/>
    </location>
</feature>
<evidence type="ECO:0000256" key="3">
    <source>
        <dbReference type="ARBA" id="ARBA00022692"/>
    </source>
</evidence>
<dbReference type="GO" id="GO:0016020">
    <property type="term" value="C:membrane"/>
    <property type="evidence" value="ECO:0007669"/>
    <property type="project" value="UniProtKB-SubCell"/>
</dbReference>
<comment type="subcellular location">
    <subcellularLocation>
        <location evidence="1">Membrane</location>
        <topology evidence="1">Multi-pass membrane protein</topology>
    </subcellularLocation>
</comment>
<keyword evidence="8" id="KW-1185">Reference proteome</keyword>
<feature type="transmembrane region" description="Helical" evidence="6">
    <location>
        <begin position="221"/>
        <end position="253"/>
    </location>
</feature>
<feature type="transmembrane region" description="Helical" evidence="6">
    <location>
        <begin position="12"/>
        <end position="30"/>
    </location>
</feature>
<dbReference type="Proteomes" id="UP000028073">
    <property type="component" value="Unassembled WGS sequence"/>
</dbReference>
<dbReference type="eggNOG" id="COG0628">
    <property type="taxonomic scope" value="Bacteria"/>
</dbReference>
<evidence type="ECO:0000256" key="5">
    <source>
        <dbReference type="ARBA" id="ARBA00023136"/>
    </source>
</evidence>
<gene>
    <name evidence="7" type="ORF">GZ78_01485</name>
</gene>
<protein>
    <recommendedName>
        <fullName evidence="9">Pheromone autoinducer 2 transporter</fullName>
    </recommendedName>
</protein>
<dbReference type="PANTHER" id="PTHR21716">
    <property type="entry name" value="TRANSMEMBRANE PROTEIN"/>
    <property type="match status" value="1"/>
</dbReference>
<dbReference type="Pfam" id="PF01594">
    <property type="entry name" value="AI-2E_transport"/>
    <property type="match status" value="1"/>
</dbReference>
<dbReference type="GO" id="GO:0055085">
    <property type="term" value="P:transmembrane transport"/>
    <property type="evidence" value="ECO:0007669"/>
    <property type="project" value="TreeGrafter"/>
</dbReference>
<dbReference type="STRING" id="1137799.GZ78_01485"/>